<dbReference type="InterPro" id="IPR029063">
    <property type="entry name" value="SAM-dependent_MTases_sf"/>
</dbReference>
<feature type="binding site" evidence="6">
    <location>
        <position position="77"/>
    </location>
    <ligand>
        <name>S-adenosyl-L-methionine</name>
        <dbReference type="ChEBI" id="CHEBI:59789"/>
    </ligand>
</feature>
<reference evidence="8 9" key="1">
    <citation type="submission" date="2021-12" db="EMBL/GenBank/DDBJ databases">
        <title>Discovery of the Pendulisporaceae a myxobacterial family with distinct sporulation behavior and unique specialized metabolism.</title>
        <authorList>
            <person name="Garcia R."/>
            <person name="Popoff A."/>
            <person name="Bader C.D."/>
            <person name="Loehr J."/>
            <person name="Walesch S."/>
            <person name="Walt C."/>
            <person name="Boldt J."/>
            <person name="Bunk B."/>
            <person name="Haeckl F.J.F.P.J."/>
            <person name="Gunesch A.P."/>
            <person name="Birkelbach J."/>
            <person name="Nuebel U."/>
            <person name="Pietschmann T."/>
            <person name="Bach T."/>
            <person name="Mueller R."/>
        </authorList>
    </citation>
    <scope>NUCLEOTIDE SEQUENCE [LARGE SCALE GENOMIC DNA]</scope>
    <source>
        <strain evidence="8 9">MSr12523</strain>
    </source>
</reference>
<comment type="similarity">
    <text evidence="6">Belongs to the methyltransferase superfamily. RNA methyltransferase RsmG family.</text>
</comment>
<evidence type="ECO:0000256" key="4">
    <source>
        <dbReference type="ARBA" id="ARBA00022679"/>
    </source>
</evidence>
<evidence type="ECO:0000256" key="7">
    <source>
        <dbReference type="SAM" id="MobiDB-lite"/>
    </source>
</evidence>
<gene>
    <name evidence="6" type="primary">rsmG</name>
    <name evidence="8" type="ORF">LZC95_46100</name>
</gene>
<evidence type="ECO:0000313" key="8">
    <source>
        <dbReference type="EMBL" id="WXA93816.1"/>
    </source>
</evidence>
<dbReference type="Pfam" id="PF02527">
    <property type="entry name" value="GidB"/>
    <property type="match status" value="1"/>
</dbReference>
<dbReference type="HAMAP" id="MF_00074">
    <property type="entry name" value="16SrRNA_methyltr_G"/>
    <property type="match status" value="1"/>
</dbReference>
<keyword evidence="4 6" id="KW-0808">Transferase</keyword>
<proteinExistence type="inferred from homology"/>
<comment type="subcellular location">
    <subcellularLocation>
        <location evidence="6">Cytoplasm</location>
    </subcellularLocation>
</comment>
<feature type="binding site" evidence="6">
    <location>
        <position position="142"/>
    </location>
    <ligand>
        <name>S-adenosyl-L-methionine</name>
        <dbReference type="ChEBI" id="CHEBI:59789"/>
    </ligand>
</feature>
<dbReference type="Gene3D" id="3.40.50.150">
    <property type="entry name" value="Vaccinia Virus protein VP39"/>
    <property type="match status" value="1"/>
</dbReference>
<comment type="function">
    <text evidence="6">Specifically methylates the N7 position of a guanine in 16S rRNA.</text>
</comment>
<dbReference type="EMBL" id="CP089982">
    <property type="protein sequence ID" value="WXA93816.1"/>
    <property type="molecule type" value="Genomic_DNA"/>
</dbReference>
<evidence type="ECO:0000256" key="2">
    <source>
        <dbReference type="ARBA" id="ARBA00022552"/>
    </source>
</evidence>
<evidence type="ECO:0000256" key="6">
    <source>
        <dbReference type="HAMAP-Rule" id="MF_00074"/>
    </source>
</evidence>
<evidence type="ECO:0000256" key="1">
    <source>
        <dbReference type="ARBA" id="ARBA00022490"/>
    </source>
</evidence>
<evidence type="ECO:0000256" key="5">
    <source>
        <dbReference type="ARBA" id="ARBA00022691"/>
    </source>
</evidence>
<keyword evidence="2 6" id="KW-0698">rRNA processing</keyword>
<protein>
    <recommendedName>
        <fullName evidence="6">Ribosomal RNA small subunit methyltransferase G</fullName>
        <ecNumber evidence="6">2.1.1.-</ecNumber>
    </recommendedName>
    <alternativeName>
        <fullName evidence="6">16S rRNA 7-methylguanosine methyltransferase</fullName>
        <shortName evidence="6">16S rRNA m7G methyltransferase</shortName>
    </alternativeName>
</protein>
<evidence type="ECO:0000313" key="9">
    <source>
        <dbReference type="Proteomes" id="UP001379533"/>
    </source>
</evidence>
<dbReference type="Proteomes" id="UP001379533">
    <property type="component" value="Chromosome"/>
</dbReference>
<accession>A0ABZ2KBQ1</accession>
<dbReference type="SUPFAM" id="SSF53335">
    <property type="entry name" value="S-adenosyl-L-methionine-dependent methyltransferases"/>
    <property type="match status" value="1"/>
</dbReference>
<dbReference type="GO" id="GO:0008168">
    <property type="term" value="F:methyltransferase activity"/>
    <property type="evidence" value="ECO:0007669"/>
    <property type="project" value="UniProtKB-KW"/>
</dbReference>
<dbReference type="CDD" id="cd02440">
    <property type="entry name" value="AdoMet_MTases"/>
    <property type="match status" value="1"/>
</dbReference>
<evidence type="ECO:0000256" key="3">
    <source>
        <dbReference type="ARBA" id="ARBA00022603"/>
    </source>
</evidence>
<feature type="region of interest" description="Disordered" evidence="7">
    <location>
        <begin position="1"/>
        <end position="24"/>
    </location>
</feature>
<keyword evidence="3 6" id="KW-0489">Methyltransferase</keyword>
<feature type="compositionally biased region" description="Polar residues" evidence="7">
    <location>
        <begin position="8"/>
        <end position="20"/>
    </location>
</feature>
<dbReference type="PANTHER" id="PTHR31760:SF0">
    <property type="entry name" value="S-ADENOSYL-L-METHIONINE-DEPENDENT METHYLTRANSFERASES SUPERFAMILY PROTEIN"/>
    <property type="match status" value="1"/>
</dbReference>
<dbReference type="RefSeq" id="WP_394844415.1">
    <property type="nucleotide sequence ID" value="NZ_CP089982.1"/>
</dbReference>
<keyword evidence="9" id="KW-1185">Reference proteome</keyword>
<dbReference type="EC" id="2.1.1.-" evidence="6"/>
<dbReference type="GO" id="GO:0032259">
    <property type="term" value="P:methylation"/>
    <property type="evidence" value="ECO:0007669"/>
    <property type="project" value="UniProtKB-KW"/>
</dbReference>
<comment type="caution">
    <text evidence="6">Lacks conserved residue(s) required for the propagation of feature annotation.</text>
</comment>
<keyword evidence="1 6" id="KW-0963">Cytoplasm</keyword>
<name>A0ABZ2KBQ1_9BACT</name>
<organism evidence="8 9">
    <name type="scientific">Pendulispora brunnea</name>
    <dbReference type="NCBI Taxonomy" id="2905690"/>
    <lineage>
        <taxon>Bacteria</taxon>
        <taxon>Pseudomonadati</taxon>
        <taxon>Myxococcota</taxon>
        <taxon>Myxococcia</taxon>
        <taxon>Myxococcales</taxon>
        <taxon>Sorangiineae</taxon>
        <taxon>Pendulisporaceae</taxon>
        <taxon>Pendulispora</taxon>
    </lineage>
</organism>
<dbReference type="PANTHER" id="PTHR31760">
    <property type="entry name" value="S-ADENOSYL-L-METHIONINE-DEPENDENT METHYLTRANSFERASES SUPERFAMILY PROTEIN"/>
    <property type="match status" value="1"/>
</dbReference>
<dbReference type="InterPro" id="IPR003682">
    <property type="entry name" value="rRNA_ssu_MeTfrase_G"/>
</dbReference>
<sequence>MASHFGLSVTSATTADTGKGSSVDKGLRTWLDLLVTWNAKHDLTAARSEGELLDLMLADAFALSKRLPERARLVDIGSGAGAPGLALALIRPDLEVTLVEPLAKRVSFLRTVIGAIGRLDVKVHHGKAAALGGATWDIALSRATFAPPEWLAVGRTLVEPGGSVWVLLAREEAPALEGMSVAEDFAYEWPNQQRARRAVRYVAG</sequence>
<keyword evidence="5 6" id="KW-0949">S-adenosyl-L-methionine</keyword>